<dbReference type="GO" id="GO:0005737">
    <property type="term" value="C:cytoplasm"/>
    <property type="evidence" value="ECO:0007669"/>
    <property type="project" value="UniProtKB-SubCell"/>
</dbReference>
<dbReference type="SMART" id="SM00320">
    <property type="entry name" value="WD40"/>
    <property type="match status" value="2"/>
</dbReference>
<evidence type="ECO:0000256" key="7">
    <source>
        <dbReference type="ARBA" id="ARBA00022574"/>
    </source>
</evidence>
<dbReference type="InterPro" id="IPR015943">
    <property type="entry name" value="WD40/YVTN_repeat-like_dom_sf"/>
</dbReference>
<evidence type="ECO:0000256" key="9">
    <source>
        <dbReference type="ARBA" id="ARBA00022737"/>
    </source>
</evidence>
<protein>
    <recommendedName>
        <fullName evidence="5">Elongator complex protein 2</fullName>
    </recommendedName>
</protein>
<keyword evidence="7" id="KW-0853">WD repeat</keyword>
<evidence type="ECO:0000256" key="8">
    <source>
        <dbReference type="ARBA" id="ARBA00022694"/>
    </source>
</evidence>
<keyword evidence="8" id="KW-0819">tRNA processing</keyword>
<dbReference type="GO" id="GO:0002098">
    <property type="term" value="P:tRNA wobble uridine modification"/>
    <property type="evidence" value="ECO:0007669"/>
    <property type="project" value="InterPro"/>
</dbReference>
<dbReference type="GO" id="GO:0033588">
    <property type="term" value="C:elongator holoenzyme complex"/>
    <property type="evidence" value="ECO:0007669"/>
    <property type="project" value="InterPro"/>
</dbReference>
<comment type="similarity">
    <text evidence="4">Belongs to the WD repeat ELP2 family.</text>
</comment>
<dbReference type="GO" id="GO:0005634">
    <property type="term" value="C:nucleus"/>
    <property type="evidence" value="ECO:0007669"/>
    <property type="project" value="UniProtKB-SubCell"/>
</dbReference>
<dbReference type="Pfam" id="PF00400">
    <property type="entry name" value="WD40"/>
    <property type="match status" value="2"/>
</dbReference>
<keyword evidence="9" id="KW-0677">Repeat</keyword>
<comment type="subcellular location">
    <subcellularLocation>
        <location evidence="2">Cytoplasm</location>
    </subcellularLocation>
    <subcellularLocation>
        <location evidence="1">Nucleus</location>
    </subcellularLocation>
</comment>
<proteinExistence type="inferred from homology"/>
<keyword evidence="12" id="KW-1185">Reference proteome</keyword>
<dbReference type="AlphaFoldDB" id="A0A7T8GYH9"/>
<sequence>MLPEFYFVDTSYRDPPPEETLIQNTLWPEIRKLYGHVYEVFRVAASPSGSIVASASKASQKEHASIILWDTSDWSIKDRLMHHGLTVTAMEFSPCERYFLSGSRDRSWALYERDDNESYVP</sequence>
<keyword evidence="6" id="KW-0963">Cytoplasm</keyword>
<evidence type="ECO:0000256" key="5">
    <source>
        <dbReference type="ARBA" id="ARBA00020267"/>
    </source>
</evidence>
<reference evidence="12" key="1">
    <citation type="submission" date="2021-01" db="EMBL/GenBank/DDBJ databases">
        <title>Caligus Genome Assembly.</title>
        <authorList>
            <person name="Gallardo-Escarate C."/>
        </authorList>
    </citation>
    <scope>NUCLEOTIDE SEQUENCE [LARGE SCALE GENOMIC DNA]</scope>
</reference>
<dbReference type="OrthoDB" id="6379010at2759"/>
<accession>A0A7T8GYH9</accession>
<dbReference type="InterPro" id="IPR001680">
    <property type="entry name" value="WD40_rpt"/>
</dbReference>
<dbReference type="EMBL" id="CP045898">
    <property type="protein sequence ID" value="QQP40205.1"/>
    <property type="molecule type" value="Genomic_DNA"/>
</dbReference>
<evidence type="ECO:0000256" key="4">
    <source>
        <dbReference type="ARBA" id="ARBA00005881"/>
    </source>
</evidence>
<evidence type="ECO:0000313" key="12">
    <source>
        <dbReference type="Proteomes" id="UP000595437"/>
    </source>
</evidence>
<evidence type="ECO:0000256" key="6">
    <source>
        <dbReference type="ARBA" id="ARBA00022490"/>
    </source>
</evidence>
<evidence type="ECO:0000256" key="3">
    <source>
        <dbReference type="ARBA" id="ARBA00005043"/>
    </source>
</evidence>
<dbReference type="SUPFAM" id="SSF50978">
    <property type="entry name" value="WD40 repeat-like"/>
    <property type="match status" value="1"/>
</dbReference>
<keyword evidence="10" id="KW-0539">Nucleus</keyword>
<name>A0A7T8GYH9_CALRO</name>
<comment type="pathway">
    <text evidence="3">tRNA modification; 5-methoxycarbonylmethyl-2-thiouridine-tRNA biosynthesis.</text>
</comment>
<dbReference type="Proteomes" id="UP000595437">
    <property type="component" value="Chromosome 9"/>
</dbReference>
<gene>
    <name evidence="11" type="ORF">FKW44_014182</name>
</gene>
<dbReference type="Gene3D" id="2.130.10.10">
    <property type="entry name" value="YVTN repeat-like/Quinoprotein amine dehydrogenase"/>
    <property type="match status" value="1"/>
</dbReference>
<dbReference type="PANTHER" id="PTHR44111">
    <property type="entry name" value="ELONGATOR COMPLEX PROTEIN 2"/>
    <property type="match status" value="1"/>
</dbReference>
<dbReference type="InterPro" id="IPR036322">
    <property type="entry name" value="WD40_repeat_dom_sf"/>
</dbReference>
<dbReference type="PANTHER" id="PTHR44111:SF1">
    <property type="entry name" value="ELONGATOR COMPLEX PROTEIN 2"/>
    <property type="match status" value="1"/>
</dbReference>
<dbReference type="InterPro" id="IPR037289">
    <property type="entry name" value="Elp2"/>
</dbReference>
<evidence type="ECO:0000313" key="11">
    <source>
        <dbReference type="EMBL" id="QQP40205.1"/>
    </source>
</evidence>
<organism evidence="11 12">
    <name type="scientific">Caligus rogercresseyi</name>
    <name type="common">Sea louse</name>
    <dbReference type="NCBI Taxonomy" id="217165"/>
    <lineage>
        <taxon>Eukaryota</taxon>
        <taxon>Metazoa</taxon>
        <taxon>Ecdysozoa</taxon>
        <taxon>Arthropoda</taxon>
        <taxon>Crustacea</taxon>
        <taxon>Multicrustacea</taxon>
        <taxon>Hexanauplia</taxon>
        <taxon>Copepoda</taxon>
        <taxon>Siphonostomatoida</taxon>
        <taxon>Caligidae</taxon>
        <taxon>Caligus</taxon>
    </lineage>
</organism>
<evidence type="ECO:0000256" key="1">
    <source>
        <dbReference type="ARBA" id="ARBA00004123"/>
    </source>
</evidence>
<evidence type="ECO:0000256" key="2">
    <source>
        <dbReference type="ARBA" id="ARBA00004496"/>
    </source>
</evidence>
<evidence type="ECO:0000256" key="10">
    <source>
        <dbReference type="ARBA" id="ARBA00023242"/>
    </source>
</evidence>
<dbReference type="UniPathway" id="UPA00988"/>